<dbReference type="RefSeq" id="XP_007775894.1">
    <property type="nucleotide sequence ID" value="XM_007777704.1"/>
</dbReference>
<gene>
    <name evidence="3" type="ORF">CONPUDRAFT_78417</name>
</gene>
<protein>
    <submittedName>
        <fullName evidence="3">Uncharacterized protein</fullName>
    </submittedName>
</protein>
<dbReference type="OrthoDB" id="3169660at2759"/>
<keyword evidence="2" id="KW-1133">Transmembrane helix</keyword>
<keyword evidence="2" id="KW-0472">Membrane</keyword>
<sequence length="259" mass="28297">MPAAYSCIVAPQITERASKSITLQPITLALELALDVSPSQHTLPLRITISLLDEGRTDKPLESRGNGSSSEGDTSVIDTEPFVQLSDDHADCDVTIPFLPLPVDFDPADSSHWAALADDIQAWLLSTVPPTSSQWTWGRDAFWLAFTAAYPAFPRVMLDWLEYTFETAGTKLSTQGQCPATTILKLRLDQDTGKLAVISLLTIGLTTVFMYYFVLGDQEDGGSSRLERVRNNCSHGVLSHRLEVASQAAMMPPETIIAL</sequence>
<keyword evidence="4" id="KW-1185">Reference proteome</keyword>
<feature type="compositionally biased region" description="Polar residues" evidence="1">
    <location>
        <begin position="65"/>
        <end position="77"/>
    </location>
</feature>
<evidence type="ECO:0000313" key="4">
    <source>
        <dbReference type="Proteomes" id="UP000053558"/>
    </source>
</evidence>
<organism evidence="3 4">
    <name type="scientific">Coniophora puteana (strain RWD-64-598)</name>
    <name type="common">Brown rot fungus</name>
    <dbReference type="NCBI Taxonomy" id="741705"/>
    <lineage>
        <taxon>Eukaryota</taxon>
        <taxon>Fungi</taxon>
        <taxon>Dikarya</taxon>
        <taxon>Basidiomycota</taxon>
        <taxon>Agaricomycotina</taxon>
        <taxon>Agaricomycetes</taxon>
        <taxon>Agaricomycetidae</taxon>
        <taxon>Boletales</taxon>
        <taxon>Coniophorineae</taxon>
        <taxon>Coniophoraceae</taxon>
        <taxon>Coniophora</taxon>
    </lineage>
</organism>
<feature type="transmembrane region" description="Helical" evidence="2">
    <location>
        <begin position="195"/>
        <end position="214"/>
    </location>
</feature>
<evidence type="ECO:0000256" key="2">
    <source>
        <dbReference type="SAM" id="Phobius"/>
    </source>
</evidence>
<dbReference type="EMBL" id="JH711600">
    <property type="protein sequence ID" value="EIW73930.1"/>
    <property type="molecule type" value="Genomic_DNA"/>
</dbReference>
<name>R7SDH3_CONPW</name>
<dbReference type="Proteomes" id="UP000053558">
    <property type="component" value="Unassembled WGS sequence"/>
</dbReference>
<dbReference type="KEGG" id="cput:CONPUDRAFT_78417"/>
<evidence type="ECO:0000313" key="3">
    <source>
        <dbReference type="EMBL" id="EIW73930.1"/>
    </source>
</evidence>
<accession>R7SDH3</accession>
<proteinExistence type="predicted"/>
<keyword evidence="2" id="KW-0812">Transmembrane</keyword>
<dbReference type="AlphaFoldDB" id="R7SDH3"/>
<reference evidence="4" key="1">
    <citation type="journal article" date="2012" name="Science">
        <title>The Paleozoic origin of enzymatic lignin decomposition reconstructed from 31 fungal genomes.</title>
        <authorList>
            <person name="Floudas D."/>
            <person name="Binder M."/>
            <person name="Riley R."/>
            <person name="Barry K."/>
            <person name="Blanchette R.A."/>
            <person name="Henrissat B."/>
            <person name="Martinez A.T."/>
            <person name="Otillar R."/>
            <person name="Spatafora J.W."/>
            <person name="Yadav J.S."/>
            <person name="Aerts A."/>
            <person name="Benoit I."/>
            <person name="Boyd A."/>
            <person name="Carlson A."/>
            <person name="Copeland A."/>
            <person name="Coutinho P.M."/>
            <person name="de Vries R.P."/>
            <person name="Ferreira P."/>
            <person name="Findley K."/>
            <person name="Foster B."/>
            <person name="Gaskell J."/>
            <person name="Glotzer D."/>
            <person name="Gorecki P."/>
            <person name="Heitman J."/>
            <person name="Hesse C."/>
            <person name="Hori C."/>
            <person name="Igarashi K."/>
            <person name="Jurgens J.A."/>
            <person name="Kallen N."/>
            <person name="Kersten P."/>
            <person name="Kohler A."/>
            <person name="Kuees U."/>
            <person name="Kumar T.K.A."/>
            <person name="Kuo A."/>
            <person name="LaButti K."/>
            <person name="Larrondo L.F."/>
            <person name="Lindquist E."/>
            <person name="Ling A."/>
            <person name="Lombard V."/>
            <person name="Lucas S."/>
            <person name="Lundell T."/>
            <person name="Martin R."/>
            <person name="McLaughlin D.J."/>
            <person name="Morgenstern I."/>
            <person name="Morin E."/>
            <person name="Murat C."/>
            <person name="Nagy L.G."/>
            <person name="Nolan M."/>
            <person name="Ohm R.A."/>
            <person name="Patyshakuliyeva A."/>
            <person name="Rokas A."/>
            <person name="Ruiz-Duenas F.J."/>
            <person name="Sabat G."/>
            <person name="Salamov A."/>
            <person name="Samejima M."/>
            <person name="Schmutz J."/>
            <person name="Slot J.C."/>
            <person name="St John F."/>
            <person name="Stenlid J."/>
            <person name="Sun H."/>
            <person name="Sun S."/>
            <person name="Syed K."/>
            <person name="Tsang A."/>
            <person name="Wiebenga A."/>
            <person name="Young D."/>
            <person name="Pisabarro A."/>
            <person name="Eastwood D.C."/>
            <person name="Martin F."/>
            <person name="Cullen D."/>
            <person name="Grigoriev I.V."/>
            <person name="Hibbett D.S."/>
        </authorList>
    </citation>
    <scope>NUCLEOTIDE SEQUENCE [LARGE SCALE GENOMIC DNA]</scope>
    <source>
        <strain evidence="4">RWD-64-598 SS2</strain>
    </source>
</reference>
<evidence type="ECO:0000256" key="1">
    <source>
        <dbReference type="SAM" id="MobiDB-lite"/>
    </source>
</evidence>
<dbReference type="GeneID" id="19209758"/>
<feature type="region of interest" description="Disordered" evidence="1">
    <location>
        <begin position="58"/>
        <end position="77"/>
    </location>
</feature>